<accession>A0ACC7NDV2</accession>
<dbReference type="Proteomes" id="UP001629235">
    <property type="component" value="Unassembled WGS sequence"/>
</dbReference>
<dbReference type="EMBL" id="JAQQDW010000035">
    <property type="protein sequence ID" value="MFM0105464.1"/>
    <property type="molecule type" value="Genomic_DNA"/>
</dbReference>
<reference evidence="1 2" key="1">
    <citation type="journal article" date="2024" name="Chem. Sci.">
        <title>Discovery of megapolipeptins by genome mining of a Burkholderiales bacteria collection.</title>
        <authorList>
            <person name="Paulo B.S."/>
            <person name="Recchia M.J.J."/>
            <person name="Lee S."/>
            <person name="Fergusson C.H."/>
            <person name="Romanowski S.B."/>
            <person name="Hernandez A."/>
            <person name="Krull N."/>
            <person name="Liu D.Y."/>
            <person name="Cavanagh H."/>
            <person name="Bos A."/>
            <person name="Gray C.A."/>
            <person name="Murphy B.T."/>
            <person name="Linington R.G."/>
            <person name="Eustaquio A.S."/>
        </authorList>
    </citation>
    <scope>NUCLEOTIDE SEQUENCE [LARGE SCALE GENOMIC DNA]</scope>
    <source>
        <strain evidence="1 2">RL18-126-BIB-B</strain>
    </source>
</reference>
<name>A0ACC7NDV2_9BURK</name>
<sequence length="232" mass="26720">MLHAQSGHTAWTADEVLPRHLRRLAVKLDTHFHVSRAPHQRVYYKQRGEASVHLVALPEDGHVRWVLMSTRGRHGLLDRAASMPGAVQDLRARGQHLRWRSYELFRMQKRYHQGGEVATDETWSWRLGQDAYRAHEAMLVERSRKHDRAALVAHLETLRAMPMFAGVRAQVARLEWESRKLWRKFHPNSEPLAPQSTLPIMTRLPIYGTPAMTLLDLAARHEAERPPAGLPS</sequence>
<protein>
    <submittedName>
        <fullName evidence="1">Uncharacterized protein</fullName>
    </submittedName>
</protein>
<evidence type="ECO:0000313" key="1">
    <source>
        <dbReference type="EMBL" id="MFM0105464.1"/>
    </source>
</evidence>
<comment type="caution">
    <text evidence="1">The sequence shown here is derived from an EMBL/GenBank/DDBJ whole genome shotgun (WGS) entry which is preliminary data.</text>
</comment>
<evidence type="ECO:0000313" key="2">
    <source>
        <dbReference type="Proteomes" id="UP001629235"/>
    </source>
</evidence>
<organism evidence="1 2">
    <name type="scientific">Paraburkholderia rhynchosiae</name>
    <dbReference type="NCBI Taxonomy" id="487049"/>
    <lineage>
        <taxon>Bacteria</taxon>
        <taxon>Pseudomonadati</taxon>
        <taxon>Pseudomonadota</taxon>
        <taxon>Betaproteobacteria</taxon>
        <taxon>Burkholderiales</taxon>
        <taxon>Burkholderiaceae</taxon>
        <taxon>Paraburkholderia</taxon>
    </lineage>
</organism>
<gene>
    <name evidence="1" type="ORF">PQR01_18720</name>
</gene>
<proteinExistence type="predicted"/>
<keyword evidence="2" id="KW-1185">Reference proteome</keyword>